<dbReference type="RefSeq" id="WP_172126204.1">
    <property type="nucleotide sequence ID" value="NZ_CP042652.1"/>
</dbReference>
<dbReference type="Gene3D" id="3.20.20.450">
    <property type="entry name" value="EAL domain"/>
    <property type="match status" value="1"/>
</dbReference>
<dbReference type="Pfam" id="PF00990">
    <property type="entry name" value="GGDEF"/>
    <property type="match status" value="1"/>
</dbReference>
<dbReference type="SMART" id="SM00052">
    <property type="entry name" value="EAL"/>
    <property type="match status" value="1"/>
</dbReference>
<dbReference type="SUPFAM" id="SSF55073">
    <property type="entry name" value="Nucleotide cyclase"/>
    <property type="match status" value="1"/>
</dbReference>
<dbReference type="InterPro" id="IPR029787">
    <property type="entry name" value="Nucleotide_cyclase"/>
</dbReference>
<dbReference type="Gene3D" id="3.30.70.270">
    <property type="match status" value="1"/>
</dbReference>
<dbReference type="AlphaFoldDB" id="A0A6M8EB56"/>
<evidence type="ECO:0000313" key="4">
    <source>
        <dbReference type="Proteomes" id="UP000503483"/>
    </source>
</evidence>
<dbReference type="SMART" id="SM00267">
    <property type="entry name" value="GGDEF"/>
    <property type="match status" value="1"/>
</dbReference>
<dbReference type="PROSITE" id="PS50887">
    <property type="entry name" value="GGDEF"/>
    <property type="match status" value="1"/>
</dbReference>
<dbReference type="InterPro" id="IPR000160">
    <property type="entry name" value="GGDEF_dom"/>
</dbReference>
<sequence length="661" mass="78044">MRYDISIIDDNIIQFEELERYSLNKLKNIKFTLFSDINNLNEDFDLTDLLVINIKFFEHFDKIKKILHDNILIVFLINHESDLKKISKIRNFDSIYNPLNFDDLSNKIGKYINLIEKKPLIKKEEEFSNSIIDNISYPIFSTDGHSIIFSNEHFFKLTNCFSLDELNTKYKKIKNIFHKEEDCFTELNKKWLKNPKIVNTKVCILDEEKNKRFFSLQKIFLTHNNTNIIILNDISHEIEHKNELFQLLYTDNLSKFPNRTKLIEDLQNKTLILEAVCLLNINSFKEVNDFFGHNVGDSILIDVAQLINKKIKKYSHLKLFKFPSDNYCVISTLDDKATFIELMKNILDSVYKNVFIFEQYEIDIRMTAGISFSNKNNKLITADIALQTAKKENKDYLVFFDELDKFQEYENNMHWTKKLKSAFIHDNIEVYFQPLVNNKTLKVDKYECLVRLIEENGKVISPYFFLDISKKSNQYKKLTRIVLEKSFKRFEHLPFEFSVNISYEDIESADFLDFIRSMISKYNISNRVVFEILEDESIKNYQCLVQFIDEVKALGCKIAIDDFGSGYSNFEHLLKMNVDYLKIDASLIKNVATDETSYKITKTIIEFAKNLNLKTIAEYVENEQIFNIVRDLGADYSQGYFFSEPIAIPNVSEFQKKMNHE</sequence>
<evidence type="ECO:0000259" key="1">
    <source>
        <dbReference type="PROSITE" id="PS50883"/>
    </source>
</evidence>
<dbReference type="PANTHER" id="PTHR33121:SF71">
    <property type="entry name" value="OXYGEN SENSOR PROTEIN DOSP"/>
    <property type="match status" value="1"/>
</dbReference>
<dbReference type="PROSITE" id="PS50883">
    <property type="entry name" value="EAL"/>
    <property type="match status" value="1"/>
</dbReference>
<dbReference type="InterPro" id="IPR050706">
    <property type="entry name" value="Cyclic-di-GMP_PDE-like"/>
</dbReference>
<dbReference type="Pfam" id="PF00563">
    <property type="entry name" value="EAL"/>
    <property type="match status" value="1"/>
</dbReference>
<dbReference type="GO" id="GO:0071111">
    <property type="term" value="F:cyclic-guanylate-specific phosphodiesterase activity"/>
    <property type="evidence" value="ECO:0007669"/>
    <property type="project" value="InterPro"/>
</dbReference>
<dbReference type="InterPro" id="IPR043128">
    <property type="entry name" value="Rev_trsase/Diguanyl_cyclase"/>
</dbReference>
<proteinExistence type="predicted"/>
<dbReference type="SUPFAM" id="SSF141868">
    <property type="entry name" value="EAL domain-like"/>
    <property type="match status" value="1"/>
</dbReference>
<dbReference type="PANTHER" id="PTHR33121">
    <property type="entry name" value="CYCLIC DI-GMP PHOSPHODIESTERASE PDEF"/>
    <property type="match status" value="1"/>
</dbReference>
<name>A0A6M8EB56_9BACT</name>
<dbReference type="Proteomes" id="UP000503483">
    <property type="component" value="Chromosome"/>
</dbReference>
<accession>A0A6M8EB56</accession>
<dbReference type="EMBL" id="CP042652">
    <property type="protein sequence ID" value="QKE28633.1"/>
    <property type="molecule type" value="Genomic_DNA"/>
</dbReference>
<evidence type="ECO:0000313" key="3">
    <source>
        <dbReference type="EMBL" id="QKE28633.1"/>
    </source>
</evidence>
<keyword evidence="4" id="KW-1185">Reference proteome</keyword>
<protein>
    <submittedName>
        <fullName evidence="3">Diguanylate cyclase/phosphodiesterase</fullName>
    </submittedName>
</protein>
<dbReference type="KEGG" id="paco:AACT_1469"/>
<gene>
    <name evidence="3" type="ORF">AACT_1469</name>
</gene>
<dbReference type="InterPro" id="IPR001633">
    <property type="entry name" value="EAL_dom"/>
</dbReference>
<dbReference type="CDD" id="cd01948">
    <property type="entry name" value="EAL"/>
    <property type="match status" value="1"/>
</dbReference>
<evidence type="ECO:0000259" key="2">
    <source>
        <dbReference type="PROSITE" id="PS50887"/>
    </source>
</evidence>
<organism evidence="3 4">
    <name type="scientific">Arcobacter acticola</name>
    <dbReference type="NCBI Taxonomy" id="1849015"/>
    <lineage>
        <taxon>Bacteria</taxon>
        <taxon>Pseudomonadati</taxon>
        <taxon>Campylobacterota</taxon>
        <taxon>Epsilonproteobacteria</taxon>
        <taxon>Campylobacterales</taxon>
        <taxon>Arcobacteraceae</taxon>
        <taxon>Arcobacter</taxon>
    </lineage>
</organism>
<feature type="domain" description="GGDEF" evidence="2">
    <location>
        <begin position="272"/>
        <end position="402"/>
    </location>
</feature>
<dbReference type="CDD" id="cd01949">
    <property type="entry name" value="GGDEF"/>
    <property type="match status" value="1"/>
</dbReference>
<dbReference type="NCBIfam" id="TIGR00254">
    <property type="entry name" value="GGDEF"/>
    <property type="match status" value="1"/>
</dbReference>
<feature type="domain" description="EAL" evidence="1">
    <location>
        <begin position="412"/>
        <end position="659"/>
    </location>
</feature>
<dbReference type="InterPro" id="IPR035919">
    <property type="entry name" value="EAL_sf"/>
</dbReference>
<reference evidence="3 4" key="1">
    <citation type="submission" date="2019-08" db="EMBL/GenBank/DDBJ databases">
        <title>Complete genome sequence of Arcobacter acticola.</title>
        <authorList>
            <person name="Miller W."/>
        </authorList>
    </citation>
    <scope>NUCLEOTIDE SEQUENCE [LARGE SCALE GENOMIC DNA]</scope>
    <source>
        <strain evidence="3 4">KCTC 52212</strain>
    </source>
</reference>